<dbReference type="Pfam" id="PF01037">
    <property type="entry name" value="AsnC_trans_reg"/>
    <property type="match status" value="1"/>
</dbReference>
<dbReference type="EMBL" id="JBJDQH010000029">
    <property type="protein sequence ID" value="MFK4272656.1"/>
    <property type="molecule type" value="Genomic_DNA"/>
</dbReference>
<dbReference type="Gene3D" id="1.10.10.10">
    <property type="entry name" value="Winged helix-like DNA-binding domain superfamily/Winged helix DNA-binding domain"/>
    <property type="match status" value="1"/>
</dbReference>
<dbReference type="InterPro" id="IPR019887">
    <property type="entry name" value="Tscrpt_reg_AsnC/Lrp_C"/>
</dbReference>
<accession>A0ABW8M3F7</accession>
<gene>
    <name evidence="3" type="ORF">ACI2L5_48440</name>
</gene>
<proteinExistence type="predicted"/>
<organism evidence="3 4">
    <name type="scientific">Streptomyces milbemycinicus</name>
    <dbReference type="NCBI Taxonomy" id="476552"/>
    <lineage>
        <taxon>Bacteria</taxon>
        <taxon>Bacillati</taxon>
        <taxon>Actinomycetota</taxon>
        <taxon>Actinomycetes</taxon>
        <taxon>Kitasatosporales</taxon>
        <taxon>Streptomycetaceae</taxon>
        <taxon>Streptomyces</taxon>
    </lineage>
</organism>
<dbReference type="PANTHER" id="PTHR30154">
    <property type="entry name" value="LEUCINE-RESPONSIVE REGULATORY PROTEIN"/>
    <property type="match status" value="1"/>
</dbReference>
<dbReference type="InterPro" id="IPR036388">
    <property type="entry name" value="WH-like_DNA-bd_sf"/>
</dbReference>
<feature type="domain" description="HTH asnC-type" evidence="2">
    <location>
        <begin position="3"/>
        <end position="42"/>
    </location>
</feature>
<dbReference type="InterPro" id="IPR000485">
    <property type="entry name" value="AsnC-type_HTH_dom"/>
</dbReference>
<name>A0ABW8M3F7_9ACTN</name>
<protein>
    <submittedName>
        <fullName evidence="3">Lrp/AsnC family transcriptional regulator</fullName>
    </submittedName>
</protein>
<sequence length="336" mass="38279">MVDSLDIQIINALQIYPRVSWAQLAGILRVDPSTISRRWATLTNQRQAWTSCSEADAPQLREKMISALVEIRCVPGHREHVITELGRQQAISSVHCTSGARDLYVMTSTDSLLSMDRYVDERIAVIPGIVGTRTHYLRKIFVEGANWRLTALSKEQVKALHDFRPSEPPKQRKPIHRAVVAALEGDVRRTAADMQQELGRSLSMIARDIDAVLAADWVRWRVDFAHTLLGWSTAAALWLDVQPLDLERVVASLRLLNHVRLCASVTGNANLAVFLWLRDLQELDEIENKLTSAFPKVRIKDRWIIPRIAKRAGHILDLDSRHLRFVPVRHHQLFED</sequence>
<evidence type="ECO:0000259" key="1">
    <source>
        <dbReference type="Pfam" id="PF01037"/>
    </source>
</evidence>
<dbReference type="InterPro" id="IPR011008">
    <property type="entry name" value="Dimeric_a/b-barrel"/>
</dbReference>
<evidence type="ECO:0000313" key="3">
    <source>
        <dbReference type="EMBL" id="MFK4272656.1"/>
    </source>
</evidence>
<dbReference type="RefSeq" id="WP_358646592.1">
    <property type="nucleotide sequence ID" value="NZ_JBFAEV010000047.1"/>
</dbReference>
<dbReference type="SUPFAM" id="SSF54909">
    <property type="entry name" value="Dimeric alpha+beta barrel"/>
    <property type="match status" value="2"/>
</dbReference>
<dbReference type="Pfam" id="PF13404">
    <property type="entry name" value="HTH_AsnC-type"/>
    <property type="match status" value="1"/>
</dbReference>
<comment type="caution">
    <text evidence="3">The sequence shown here is derived from an EMBL/GenBank/DDBJ whole genome shotgun (WGS) entry which is preliminary data.</text>
</comment>
<evidence type="ECO:0000313" key="4">
    <source>
        <dbReference type="Proteomes" id="UP001620295"/>
    </source>
</evidence>
<dbReference type="PANTHER" id="PTHR30154:SF34">
    <property type="entry name" value="TRANSCRIPTIONAL REGULATOR AZLB"/>
    <property type="match status" value="1"/>
</dbReference>
<reference evidence="3 4" key="1">
    <citation type="submission" date="2024-11" db="EMBL/GenBank/DDBJ databases">
        <title>The Natural Products Discovery Center: Release of the First 8490 Sequenced Strains for Exploring Actinobacteria Biosynthetic Diversity.</title>
        <authorList>
            <person name="Kalkreuter E."/>
            <person name="Kautsar S.A."/>
            <person name="Yang D."/>
            <person name="Bader C.D."/>
            <person name="Teijaro C.N."/>
            <person name="Fluegel L."/>
            <person name="Davis C.M."/>
            <person name="Simpson J.R."/>
            <person name="Lauterbach L."/>
            <person name="Steele A.D."/>
            <person name="Gui C."/>
            <person name="Meng S."/>
            <person name="Li G."/>
            <person name="Viehrig K."/>
            <person name="Ye F."/>
            <person name="Su P."/>
            <person name="Kiefer A.F."/>
            <person name="Nichols A."/>
            <person name="Cepeda A.J."/>
            <person name="Yan W."/>
            <person name="Fan B."/>
            <person name="Jiang Y."/>
            <person name="Adhikari A."/>
            <person name="Zheng C.-J."/>
            <person name="Schuster L."/>
            <person name="Cowan T.M."/>
            <person name="Smanski M.J."/>
            <person name="Chevrette M.G."/>
            <person name="De Carvalho L.P.S."/>
            <person name="Shen B."/>
        </authorList>
    </citation>
    <scope>NUCLEOTIDE SEQUENCE [LARGE SCALE GENOMIC DNA]</scope>
    <source>
        <strain evidence="3 4">NPDC020863</strain>
    </source>
</reference>
<feature type="domain" description="Transcription regulator AsnC/Lrp ligand binding" evidence="1">
    <location>
        <begin position="69"/>
        <end position="135"/>
    </location>
</feature>
<evidence type="ECO:0000259" key="2">
    <source>
        <dbReference type="Pfam" id="PF13404"/>
    </source>
</evidence>
<keyword evidence="4" id="KW-1185">Reference proteome</keyword>
<dbReference type="Gene3D" id="3.30.70.920">
    <property type="match status" value="2"/>
</dbReference>
<dbReference type="Proteomes" id="UP001620295">
    <property type="component" value="Unassembled WGS sequence"/>
</dbReference>